<evidence type="ECO:0000256" key="2">
    <source>
        <dbReference type="ARBA" id="ARBA00022679"/>
    </source>
</evidence>
<keyword evidence="1 4" id="KW-0696">RNA-directed RNA polymerase</keyword>
<keyword evidence="2" id="KW-0808">Transferase</keyword>
<reference evidence="4" key="1">
    <citation type="journal article" date="2021" name="Front. Microbiol.">
        <title>Characterization of a Novel Mitovirus Infecting Melanconiella theae Isolated From Tea Plants.</title>
        <authorList>
            <person name="Shafik K."/>
            <person name="Umer M."/>
            <person name="You H."/>
            <person name="Aboushedida H."/>
            <person name="Wang Z."/>
            <person name="Ni D."/>
            <person name="Xu W."/>
        </authorList>
    </citation>
    <scope>NUCLEOTIDE SEQUENCE</scope>
    <source>
        <strain evidence="4">KARL1</strain>
    </source>
</reference>
<accession>A0A8K1SM52</accession>
<dbReference type="InterPro" id="IPR008686">
    <property type="entry name" value="RNA_pol_mitovir"/>
</dbReference>
<dbReference type="InterPro" id="IPR043502">
    <property type="entry name" value="DNA/RNA_pol_sf"/>
</dbReference>
<dbReference type="SUPFAM" id="SSF56672">
    <property type="entry name" value="DNA/RNA polymerases"/>
    <property type="match status" value="1"/>
</dbReference>
<name>A0A8K1SM52_9VIRU</name>
<evidence type="ECO:0000256" key="1">
    <source>
        <dbReference type="ARBA" id="ARBA00022484"/>
    </source>
</evidence>
<reference evidence="4" key="2">
    <citation type="submission" date="2021-03" db="EMBL/GenBank/DDBJ databases">
        <authorList>
            <person name="Shafik K.A.A."/>
        </authorList>
    </citation>
    <scope>NUCLEOTIDE SEQUENCE</scope>
    <source>
        <strain evidence="4">KARL1</strain>
    </source>
</reference>
<evidence type="ECO:0000256" key="3">
    <source>
        <dbReference type="ARBA" id="ARBA00022695"/>
    </source>
</evidence>
<dbReference type="PANTHER" id="PTHR34456:SF13">
    <property type="entry name" value="REVERSE TRANSCRIPTASE DOMAIN-CONTAINING PROTEIN"/>
    <property type="match status" value="1"/>
</dbReference>
<keyword evidence="3" id="KW-0548">Nucleotidyltransferase</keyword>
<organism evidence="4">
    <name type="scientific">Melanconiella theae mitovirus 1</name>
    <dbReference type="NCBI Taxonomy" id="2897338"/>
    <lineage>
        <taxon>Viruses</taxon>
        <taxon>Riboviria</taxon>
        <taxon>Orthornavirae</taxon>
        <taxon>Lenarviricota</taxon>
        <taxon>Howeltoviricetes</taxon>
        <taxon>Cryppavirales</taxon>
        <taxon>Mitoviridae</taxon>
        <taxon>Mitovirus</taxon>
    </lineage>
</organism>
<evidence type="ECO:0000313" key="4">
    <source>
        <dbReference type="EMBL" id="UFP63223.1"/>
    </source>
</evidence>
<dbReference type="GO" id="GO:0003968">
    <property type="term" value="F:RNA-directed RNA polymerase activity"/>
    <property type="evidence" value="ECO:0007669"/>
    <property type="project" value="UniProtKB-KW"/>
</dbReference>
<dbReference type="PANTHER" id="PTHR34456">
    <property type="entry name" value="MITOVIRUS RNA-DEPENDENT RNA POLYMERASE"/>
    <property type="match status" value="1"/>
</dbReference>
<proteinExistence type="predicted"/>
<dbReference type="Pfam" id="PF05919">
    <property type="entry name" value="Mitovir_RNA_pol"/>
    <property type="match status" value="1"/>
</dbReference>
<sequence length="754" mass="87169">MGRQSQPRTVRYTVPTTRPRRSVGSTVFAYYMPKNMKTNLINKQIIRLIRGLIKCLFPRHASIFFPVLEKFLRVWNNNGYAYAIKYMKALRLHVTRYVCGKPLRVSTFRVSLDKSGFPKPILFMKELLDNGNEQDKRLCLTSLLISKALIPSRAELDSVQPDYSTITDPYKGKEWTIPTPFIRDFVKFYNLKLDHPEYTDKTHILSTKGSPWGKSSMSSFHVWRLPYHLLGSIFGILRFHCEKFQNFYTHVLENGPYSSYSAIKCSSSGRLSIVEDPELKKRIIAMLDYHSQWVLRPIHDGLMNLLKHFPCDRTYTQNPFNKWKEEGNFHSLDLTAATDRFPISIQRKLMRIIYSHKLAMDWDRLLVMRNYEAPDGRTYSYSVGQPMGAYSSWAAFTLSHHLVVAYAAHRCGFKLGSFDQYILLGDDIVIKHNRVSQVYISIMGKLGVDISFQKTHVSKHTYEFAKRWIHHGKEITGLPLHGIGTNRSNYLAVYLLLSDYFEKVPMLYKGDLLDLVVKVYKNFLFKGRVLKSHSIIKSLYIFSCGLKFSKGTLTYDEFRKFICNVKNSAELHIPWEKDYLNFMKEFFSYGLVHQVQMGSKSLLSLIPQLDKLNEKFPDGGIKDNKLFKMSPIYHGMLNHLSQCSSSLEEYLEGDGKNIYDISSKISFLDPTSLFNSRDISKRVKMMKLVLKKSIDGYCGKDGMIYYGSSIANHSMDSSSFITSSQWNTDFVMDQLESYKGAVVQEFDAWGRPLS</sequence>
<protein>
    <submittedName>
        <fullName evidence="4">RNA-dependent RNA polymerase</fullName>
    </submittedName>
</protein>
<dbReference type="EMBL" id="MW802251">
    <property type="protein sequence ID" value="UFP63223.1"/>
    <property type="molecule type" value="Genomic_RNA"/>
</dbReference>